<evidence type="ECO:0000256" key="5">
    <source>
        <dbReference type="ARBA" id="ARBA00022989"/>
    </source>
</evidence>
<dbReference type="RefSeq" id="WP_324717336.1">
    <property type="nucleotide sequence ID" value="NZ_CP141615.1"/>
</dbReference>
<feature type="domain" description="ABC transmembrane type-1" evidence="9">
    <location>
        <begin position="106"/>
        <end position="295"/>
    </location>
</feature>
<evidence type="ECO:0000256" key="3">
    <source>
        <dbReference type="ARBA" id="ARBA00022475"/>
    </source>
</evidence>
<keyword evidence="6 7" id="KW-0472">Membrane</keyword>
<evidence type="ECO:0000256" key="8">
    <source>
        <dbReference type="SAM" id="MobiDB-lite"/>
    </source>
</evidence>
<feature type="transmembrane region" description="Helical" evidence="7">
    <location>
        <begin position="39"/>
        <end position="63"/>
    </location>
</feature>
<keyword evidence="5 7" id="KW-1133">Transmembrane helix</keyword>
<evidence type="ECO:0000256" key="4">
    <source>
        <dbReference type="ARBA" id="ARBA00022692"/>
    </source>
</evidence>
<feature type="region of interest" description="Disordered" evidence="8">
    <location>
        <begin position="1"/>
        <end position="24"/>
    </location>
</feature>
<dbReference type="PROSITE" id="PS50928">
    <property type="entry name" value="ABC_TM1"/>
    <property type="match status" value="1"/>
</dbReference>
<dbReference type="PANTHER" id="PTHR43386">
    <property type="entry name" value="OLIGOPEPTIDE TRANSPORT SYSTEM PERMEASE PROTEIN APPC"/>
    <property type="match status" value="1"/>
</dbReference>
<proteinExistence type="inferred from homology"/>
<dbReference type="CDD" id="cd06261">
    <property type="entry name" value="TM_PBP2"/>
    <property type="match status" value="1"/>
</dbReference>
<feature type="transmembrane region" description="Helical" evidence="7">
    <location>
        <begin position="154"/>
        <end position="176"/>
    </location>
</feature>
<feature type="transmembrane region" description="Helical" evidence="7">
    <location>
        <begin position="110"/>
        <end position="134"/>
    </location>
</feature>
<dbReference type="Proteomes" id="UP001332192">
    <property type="component" value="Chromosome"/>
</dbReference>
<gene>
    <name evidence="10" type="ORF">U7230_03390</name>
</gene>
<dbReference type="Pfam" id="PF00528">
    <property type="entry name" value="BPD_transp_1"/>
    <property type="match status" value="1"/>
</dbReference>
<dbReference type="EMBL" id="CP141615">
    <property type="protein sequence ID" value="WRP18065.1"/>
    <property type="molecule type" value="Genomic_DNA"/>
</dbReference>
<comment type="subcellular location">
    <subcellularLocation>
        <location evidence="1 7">Cell membrane</location>
        <topology evidence="1 7">Multi-pass membrane protein</topology>
    </subcellularLocation>
</comment>
<evidence type="ECO:0000259" key="9">
    <source>
        <dbReference type="PROSITE" id="PS50928"/>
    </source>
</evidence>
<evidence type="ECO:0000256" key="2">
    <source>
        <dbReference type="ARBA" id="ARBA00022448"/>
    </source>
</evidence>
<feature type="transmembrane region" description="Helical" evidence="7">
    <location>
        <begin position="273"/>
        <end position="291"/>
    </location>
</feature>
<evidence type="ECO:0000256" key="1">
    <source>
        <dbReference type="ARBA" id="ARBA00004651"/>
    </source>
</evidence>
<sequence>MAQPAAVAEEEVPEGYEGARPPGPSPARDLLRRWRHHPMALAGAIGLLLFAGMAVLAPVVAPYGPDAFSLGERLSPPWPVPGWAPGHWLGTDELGRDIVSRLFYGARLSLAVGAAAVVISGVVGTALGTAAGYFGGRLDQVVSRFADLLMAFPYLLFAILVMGILGPGLVNLVLALSFKAWVEFFRIARGETMAHKGRDYVEAARAIGRSSAGILWKEILPNVAPTLLVVATSRMGYMVLMEASLSFLGLGAPSDVPAWGSMVAAGRDHLVDAWWVSTIPGLAILLLVMSINGCGEGLRDILDPHLRGR</sequence>
<dbReference type="InterPro" id="IPR000515">
    <property type="entry name" value="MetI-like"/>
</dbReference>
<comment type="similarity">
    <text evidence="7">Belongs to the binding-protein-dependent transport system permease family.</text>
</comment>
<accession>A0ABZ1BZR5</accession>
<protein>
    <submittedName>
        <fullName evidence="10">ABC transporter permease</fullName>
    </submittedName>
</protein>
<dbReference type="InterPro" id="IPR025966">
    <property type="entry name" value="OppC_N"/>
</dbReference>
<reference evidence="10 11" key="1">
    <citation type="journal article" date="2024" name="Front. Microbiol.">
        <title>Novel thermophilic genera Geochorda gen. nov. and Carboxydochorda gen. nov. from the deep terrestrial subsurface reveal the ecophysiological diversity in the class Limnochordia.</title>
        <authorList>
            <person name="Karnachuk O.V."/>
            <person name="Lukina A.P."/>
            <person name="Avakyan M.R."/>
            <person name="Kadnikov V.V."/>
            <person name="Begmatov S."/>
            <person name="Beletsky A.V."/>
            <person name="Vlasova K.G."/>
            <person name="Novikov A.A."/>
            <person name="Shcherbakova V.A."/>
            <person name="Mardanov A.V."/>
            <person name="Ravin N.V."/>
        </authorList>
    </citation>
    <scope>NUCLEOTIDE SEQUENCE [LARGE SCALE GENOMIC DNA]</scope>
    <source>
        <strain evidence="10 11">L945</strain>
    </source>
</reference>
<keyword evidence="3" id="KW-1003">Cell membrane</keyword>
<evidence type="ECO:0000313" key="10">
    <source>
        <dbReference type="EMBL" id="WRP18065.1"/>
    </source>
</evidence>
<organism evidence="10 11">
    <name type="scientific">Carboxydichorda subterranea</name>
    <dbReference type="NCBI Taxonomy" id="3109565"/>
    <lineage>
        <taxon>Bacteria</taxon>
        <taxon>Bacillati</taxon>
        <taxon>Bacillota</taxon>
        <taxon>Limnochordia</taxon>
        <taxon>Limnochordales</taxon>
        <taxon>Geochordaceae</taxon>
        <taxon>Carboxydichorda</taxon>
    </lineage>
</organism>
<dbReference type="InterPro" id="IPR050366">
    <property type="entry name" value="BP-dependent_transpt_permease"/>
</dbReference>
<keyword evidence="2 7" id="KW-0813">Transport</keyword>
<name>A0ABZ1BZR5_9FIRM</name>
<keyword evidence="4 7" id="KW-0812">Transmembrane</keyword>
<evidence type="ECO:0000313" key="11">
    <source>
        <dbReference type="Proteomes" id="UP001332192"/>
    </source>
</evidence>
<dbReference type="SUPFAM" id="SSF161098">
    <property type="entry name" value="MetI-like"/>
    <property type="match status" value="1"/>
</dbReference>
<dbReference type="InterPro" id="IPR035906">
    <property type="entry name" value="MetI-like_sf"/>
</dbReference>
<dbReference type="Gene3D" id="1.10.3720.10">
    <property type="entry name" value="MetI-like"/>
    <property type="match status" value="1"/>
</dbReference>
<keyword evidence="11" id="KW-1185">Reference proteome</keyword>
<dbReference type="PANTHER" id="PTHR43386:SF1">
    <property type="entry name" value="D,D-DIPEPTIDE TRANSPORT SYSTEM PERMEASE PROTEIN DDPC-RELATED"/>
    <property type="match status" value="1"/>
</dbReference>
<evidence type="ECO:0000256" key="6">
    <source>
        <dbReference type="ARBA" id="ARBA00023136"/>
    </source>
</evidence>
<evidence type="ECO:0000256" key="7">
    <source>
        <dbReference type="RuleBase" id="RU363032"/>
    </source>
</evidence>
<dbReference type="Pfam" id="PF12911">
    <property type="entry name" value="OppC_N"/>
    <property type="match status" value="1"/>
</dbReference>